<gene>
    <name evidence="3" type="ORF">IWX90DRAFT_188934</name>
</gene>
<feature type="region of interest" description="Disordered" evidence="2">
    <location>
        <begin position="187"/>
        <end position="296"/>
    </location>
</feature>
<feature type="compositionally biased region" description="Polar residues" evidence="2">
    <location>
        <begin position="268"/>
        <end position="279"/>
    </location>
</feature>
<organism evidence="3 4">
    <name type="scientific">Phyllosticta citrichinensis</name>
    <dbReference type="NCBI Taxonomy" id="1130410"/>
    <lineage>
        <taxon>Eukaryota</taxon>
        <taxon>Fungi</taxon>
        <taxon>Dikarya</taxon>
        <taxon>Ascomycota</taxon>
        <taxon>Pezizomycotina</taxon>
        <taxon>Dothideomycetes</taxon>
        <taxon>Dothideomycetes incertae sedis</taxon>
        <taxon>Botryosphaeriales</taxon>
        <taxon>Phyllostictaceae</taxon>
        <taxon>Phyllosticta</taxon>
    </lineage>
</organism>
<keyword evidence="1" id="KW-0175">Coiled coil</keyword>
<feature type="region of interest" description="Disordered" evidence="2">
    <location>
        <begin position="641"/>
        <end position="667"/>
    </location>
</feature>
<dbReference type="EMBL" id="JBBWUH010000004">
    <property type="protein sequence ID" value="KAK8169754.1"/>
    <property type="molecule type" value="Genomic_DNA"/>
</dbReference>
<comment type="caution">
    <text evidence="3">The sequence shown here is derived from an EMBL/GenBank/DDBJ whole genome shotgun (WGS) entry which is preliminary data.</text>
</comment>
<feature type="compositionally biased region" description="Low complexity" evidence="2">
    <location>
        <begin position="554"/>
        <end position="579"/>
    </location>
</feature>
<feature type="region of interest" description="Disordered" evidence="2">
    <location>
        <begin position="552"/>
        <end position="579"/>
    </location>
</feature>
<protein>
    <submittedName>
        <fullName evidence="3">Uncharacterized protein</fullName>
    </submittedName>
</protein>
<sequence length="846" mass="91778">MATKSLSRSKSMNLKRSKRSDQKATVPDLSAPRVADPDVKPRGDARNNNNPPRDHPYRADSGTASGNESEVQRPKTATAEFHQEPAPQDHPVRIVLNAHAEPAHDPTPAPAAVVKDSAELLRQETNMPIGMALGSPSHITPGMWKQFNPPTPSQTEFTAEQTLVPAARPMTSDGGKKKSNIWKSLFGAKQAPKTPQPFYQLQAAPLQKTVKPPTPPSLEKNRDKLTVVPADPSLTSQQNKMTEGRKLSKAHRSEKHGKSRSRSKSNAHGKTLDALNSTTAPPPTIEEDGLTPAQRAATSPLLNVDIPNVEMERYSIMFGNVLNRERSSNLLQRRQGNQDVLNLLDSESLRRADQRTCQQEKLERPEDILRPAEPKRRATSPGSPSFASPPSSGLSLFPRKSMQDSRSNSPAPTPKTSASPSRKPPQRALTDPPTPIKFSTSPNLARDGNGRKPSDAVNEQVKSKQTKSTPAKIDPFPRAEPPQAPKEPVPELSPDTSARGSLDSAQSFETGIGAQQGHRSDAGYDGRHPLSSHAAGAGWDMLNPALKFRSAAHSGSGTTSVSDSTLSLQSQSPLSSLSGQSIAAAQEKVARENEARALERERIRRMEREYAQPKIKPKRSYSDAQAHVGNIGTIDMTNAKVKRHTDRDTSDGSGIQRQPTLKERAEEVQNATRVAIARQVSISRQRAQAETIRANRAERAAERAAERERVRANEEAEQPEQESGTGAQARVTGDTPAASTSAADDMAASNCGNRHEFQRSPIRRSKTTSTVRPRLETTVRPGTASSHTGTAIATTPTATPSLQRGASLLVVQRSPTGERLVERRNLTPVLVDIPNRRSAYGQVVDA</sequence>
<feature type="compositionally biased region" description="Basic and acidic residues" evidence="2">
    <location>
        <begin position="518"/>
        <end position="528"/>
    </location>
</feature>
<dbReference type="Proteomes" id="UP001456524">
    <property type="component" value="Unassembled WGS sequence"/>
</dbReference>
<evidence type="ECO:0000313" key="3">
    <source>
        <dbReference type="EMBL" id="KAK8169754.1"/>
    </source>
</evidence>
<evidence type="ECO:0000313" key="4">
    <source>
        <dbReference type="Proteomes" id="UP001456524"/>
    </source>
</evidence>
<name>A0ABR1XWJ0_9PEZI</name>
<evidence type="ECO:0000256" key="1">
    <source>
        <dbReference type="SAM" id="Coils"/>
    </source>
</evidence>
<feature type="compositionally biased region" description="Pro residues" evidence="2">
    <location>
        <begin position="478"/>
        <end position="487"/>
    </location>
</feature>
<feature type="compositionally biased region" description="Low complexity" evidence="2">
    <location>
        <begin position="732"/>
        <end position="749"/>
    </location>
</feature>
<proteinExistence type="predicted"/>
<feature type="compositionally biased region" description="Polar residues" evidence="2">
    <location>
        <begin position="494"/>
        <end position="509"/>
    </location>
</feature>
<feature type="region of interest" description="Disordered" evidence="2">
    <location>
        <begin position="1"/>
        <end position="89"/>
    </location>
</feature>
<feature type="compositionally biased region" description="Polar residues" evidence="2">
    <location>
        <begin position="1"/>
        <end position="12"/>
    </location>
</feature>
<feature type="coiled-coil region" evidence="1">
    <location>
        <begin position="582"/>
        <end position="609"/>
    </location>
</feature>
<feature type="compositionally biased region" description="Low complexity" evidence="2">
    <location>
        <begin position="380"/>
        <end position="398"/>
    </location>
</feature>
<feature type="compositionally biased region" description="Basic residues" evidence="2">
    <location>
        <begin position="247"/>
        <end position="267"/>
    </location>
</feature>
<reference evidence="3 4" key="1">
    <citation type="journal article" date="2022" name="G3 (Bethesda)">
        <title>Enemy or ally: a genomic approach to elucidate the lifestyle of Phyllosticta citrichinaensis.</title>
        <authorList>
            <person name="Buijs V.A."/>
            <person name="Groenewald J.Z."/>
            <person name="Haridas S."/>
            <person name="LaButti K.M."/>
            <person name="Lipzen A."/>
            <person name="Martin F.M."/>
            <person name="Barry K."/>
            <person name="Grigoriev I.V."/>
            <person name="Crous P.W."/>
            <person name="Seidl M.F."/>
        </authorList>
    </citation>
    <scope>NUCLEOTIDE SEQUENCE [LARGE SCALE GENOMIC DNA]</scope>
    <source>
        <strain evidence="3 4">CBS 129764</strain>
    </source>
</reference>
<feature type="compositionally biased region" description="Basic and acidic residues" evidence="2">
    <location>
        <begin position="35"/>
        <end position="45"/>
    </location>
</feature>
<feature type="region of interest" description="Disordered" evidence="2">
    <location>
        <begin position="352"/>
        <end position="529"/>
    </location>
</feature>
<feature type="compositionally biased region" description="Basic and acidic residues" evidence="2">
    <location>
        <begin position="352"/>
        <end position="376"/>
    </location>
</feature>
<accession>A0ABR1XWJ0</accession>
<keyword evidence="4" id="KW-1185">Reference proteome</keyword>
<feature type="compositionally biased region" description="Low complexity" evidence="2">
    <location>
        <begin position="788"/>
        <end position="798"/>
    </location>
</feature>
<feature type="region of interest" description="Disordered" evidence="2">
    <location>
        <begin position="681"/>
        <end position="798"/>
    </location>
</feature>
<evidence type="ECO:0000256" key="2">
    <source>
        <dbReference type="SAM" id="MobiDB-lite"/>
    </source>
</evidence>
<feature type="compositionally biased region" description="Basic and acidic residues" evidence="2">
    <location>
        <begin position="693"/>
        <end position="714"/>
    </location>
</feature>